<keyword evidence="1" id="KW-0742">SOS response</keyword>
<dbReference type="EMBL" id="UHFN01000007">
    <property type="protein sequence ID" value="SUN59562.1"/>
    <property type="molecule type" value="Genomic_DNA"/>
</dbReference>
<evidence type="ECO:0000313" key="5">
    <source>
        <dbReference type="Proteomes" id="UP000254924"/>
    </source>
</evidence>
<dbReference type="PANTHER" id="PTHR47396">
    <property type="entry name" value="TYPE I RESTRICTION ENZYME ECOKI R PROTEIN"/>
    <property type="match status" value="1"/>
</dbReference>
<evidence type="ECO:0000313" key="4">
    <source>
        <dbReference type="EMBL" id="SUN59562.1"/>
    </source>
</evidence>
<proteinExistence type="predicted"/>
<keyword evidence="1" id="KW-0227">DNA damage</keyword>
<dbReference type="Gene3D" id="3.40.50.300">
    <property type="entry name" value="P-loop containing nucleotide triphosphate hydrolases"/>
    <property type="match status" value="2"/>
</dbReference>
<keyword evidence="4" id="KW-0067">ATP-binding</keyword>
<dbReference type="GO" id="GO:0032259">
    <property type="term" value="P:methylation"/>
    <property type="evidence" value="ECO:0007669"/>
    <property type="project" value="InterPro"/>
</dbReference>
<keyword evidence="4" id="KW-0547">Nucleotide-binding</keyword>
<dbReference type="InterPro" id="IPR050742">
    <property type="entry name" value="Helicase_Restrict-Modif_Enz"/>
</dbReference>
<dbReference type="InterPro" id="IPR014001">
    <property type="entry name" value="Helicase_ATP-bd"/>
</dbReference>
<reference evidence="4 5" key="1">
    <citation type="submission" date="2018-06" db="EMBL/GenBank/DDBJ databases">
        <authorList>
            <consortium name="Pathogen Informatics"/>
            <person name="Doyle S."/>
        </authorList>
    </citation>
    <scope>NUCLEOTIDE SEQUENCE [LARGE SCALE GENOMIC DNA]</scope>
    <source>
        <strain evidence="4 5">NCTC12224</strain>
    </source>
</reference>
<evidence type="ECO:0000259" key="3">
    <source>
        <dbReference type="PROSITE" id="PS51192"/>
    </source>
</evidence>
<dbReference type="GO" id="GO:0009007">
    <property type="term" value="F:site-specific DNA-methyltransferase (adenine-specific) activity"/>
    <property type="evidence" value="ECO:0007669"/>
    <property type="project" value="UniProtKB-EC"/>
</dbReference>
<organism evidence="4 5">
    <name type="scientific">Streptococcus hyointestinalis</name>
    <dbReference type="NCBI Taxonomy" id="1337"/>
    <lineage>
        <taxon>Bacteria</taxon>
        <taxon>Bacillati</taxon>
        <taxon>Bacillota</taxon>
        <taxon>Bacilli</taxon>
        <taxon>Lactobacillales</taxon>
        <taxon>Streptococcaceae</taxon>
        <taxon>Streptococcus</taxon>
    </lineage>
</organism>
<dbReference type="InterPro" id="IPR002052">
    <property type="entry name" value="DNA_methylase_N6_adenine_CS"/>
</dbReference>
<dbReference type="GO" id="GO:0006304">
    <property type="term" value="P:DNA modification"/>
    <property type="evidence" value="ECO:0007669"/>
    <property type="project" value="InterPro"/>
</dbReference>
<dbReference type="PROSITE" id="PS00092">
    <property type="entry name" value="N6_MTASE"/>
    <property type="match status" value="1"/>
</dbReference>
<feature type="region of interest" description="Disordered" evidence="2">
    <location>
        <begin position="808"/>
        <end position="835"/>
    </location>
</feature>
<name>A0A380K3N8_9STRE</name>
<gene>
    <name evidence="4" type="ORF">NCTC12224_00438</name>
</gene>
<dbReference type="GO" id="GO:0009432">
    <property type="term" value="P:SOS response"/>
    <property type="evidence" value="ECO:0007669"/>
    <property type="project" value="UniProtKB-KW"/>
</dbReference>
<dbReference type="InterPro" id="IPR006935">
    <property type="entry name" value="Helicase/UvrB_N"/>
</dbReference>
<dbReference type="SUPFAM" id="SSF53335">
    <property type="entry name" value="S-adenosyl-L-methionine-dependent methyltransferases"/>
    <property type="match status" value="1"/>
</dbReference>
<dbReference type="SMART" id="SM00487">
    <property type="entry name" value="DEXDc"/>
    <property type="match status" value="1"/>
</dbReference>
<dbReference type="SUPFAM" id="SSF52540">
    <property type="entry name" value="P-loop containing nucleoside triphosphate hydrolases"/>
    <property type="match status" value="2"/>
</dbReference>
<keyword evidence="4" id="KW-0347">Helicase</keyword>
<dbReference type="Proteomes" id="UP000254924">
    <property type="component" value="Unassembled WGS sequence"/>
</dbReference>
<dbReference type="REBASE" id="418268">
    <property type="entry name" value="Shy12224ORF437P"/>
</dbReference>
<dbReference type="OrthoDB" id="9813673at2"/>
<dbReference type="InterPro" id="IPR029063">
    <property type="entry name" value="SAM-dependent_MTases_sf"/>
</dbReference>
<sequence>MITNFEFLKVDDLTAELFQTANTAEKSYADKDYETTLFKARKLAEHCALLVADQEFVDVTPRMTFHQVLEVIKDKIDKKAVVNAFYDIKGKGNNAVHNLNSAEATQENALKTLKQVFYILVWFMKTYTFEEAQVEYLQFLEPEAQARYQAAERKFIYIQEADTSDGDLPRYEGKQKIGEGTIPEDDLEADWTANSGFLRQEAPKRIKQYMHTSGLAFNLGWVELAYVKANKTWFHDKDVHRVLLRSGVKRADKLEGTEWFECDLETAKKAIQAVKEGRSSIMAEIPTQKEPAIVLRPEQKAAVTQTKKVFKKKDRMLWNAKMRFGKTLTALQLVKDEAFQKVLILTHRPVVKDSWAEDFDKMQMTKAGYLYGSDSKGETIENLKKGDKPFVYFASIQKLRYGQGQVNLDKFSDVDWDLVIIDEAHEGTQTELSSIIFNHVIKDKTKLLELSGTPFNLLDQYEDEQVYTWDYVMEQRAKLEWKLAHPDEPNPYEKLPEVNMFTFEMKDKAKFADESKSFNFREFFRVDDKGLLVYEADVRKFLDNITNYDDKTQYPFSTKHYREQLRHTLWLLPGVKEANAFEDLLKKHPIFGKEYKIVNVVRGTSSDNGIASQDDLDKVRQAIGSDPSETKTITLTVRKLTTGVNVPEWTAVLFLSNTNSAMNYLQAAFRAQTPFSHEKLGMKKECFVFDFAPDRALTVMAESAQINSGVGKKNTQQQKDAMTSLLNFMPILSSTDNGMQTYDVDKMLVQLKKVYAEKAVRSGFEDDSLYNDNLLMLDADAVATFNNLKGIVGTTGKQGKQKIVVNENDLTDEEYDRGERAKKKPARERTPEEKEAIEKIKQAQKDRKALISILRGVSIRIPMMIYGMSVDLNQDITIKDFINHVDEKSWQEFMPKGFTKGMFREIQKYYDPQVFIEAGRIIRNKAKSYDKLDVLTRAERIAELFATFKNPDKETVLTPWRVVNMQLVKTLGGLNFYDDSFSRTTTNAISNLHWVEQPETDTVYRKDAKILDINAKTGLYPLHVALSLYYQKVEANTDPHFEADKVYQDILRENVYAIAKTPMAKTITERTLAGYKPLETNVHYIEDFSNLIKQDTQKGQEKIKEAFGNVKFDVVVGNPPYQESDGGAQASASPIYNKFVECAKSLNPNIITLIMPSRWYIGGKGLEQFRMTMLTDPHLKELHDFLNPSDVFPNTNIRGGVCVINWDKSYDNTKDLTRVVTYENGQIKKDIKRPLKIKDLDIFIREYDALSILEKVNTYSGERLHEGKISDIASPLKPYGFRGFFIKDKRFHADDTGLTEPIVCYGKGAVGFVERSEIKNKTEWIDTWKVFTARANNIGTELNDDNFNTIIGEPGTICTETYIVIGADLDLDKKSANNLSNYLKTKFSRFLHSLAKSSQDAARTTYQFIPLQNFTSSSDIDWTQSVAEIDAQLYRKYALSQEEIDFIETHVKEMS</sequence>
<keyword evidence="4" id="KW-0378">Hydrolase</keyword>
<protein>
    <submittedName>
        <fullName evidence="4">Superfamily II DNA/RNA helicase</fullName>
    </submittedName>
</protein>
<dbReference type="Pfam" id="PF07669">
    <property type="entry name" value="Eco57I"/>
    <property type="match status" value="1"/>
</dbReference>
<dbReference type="InterPro" id="IPR011639">
    <property type="entry name" value="MethylTrfase_TaqI-like_dom"/>
</dbReference>
<evidence type="ECO:0000256" key="1">
    <source>
        <dbReference type="ARBA" id="ARBA00023236"/>
    </source>
</evidence>
<keyword evidence="5" id="KW-1185">Reference proteome</keyword>
<evidence type="ECO:0000256" key="2">
    <source>
        <dbReference type="SAM" id="MobiDB-lite"/>
    </source>
</evidence>
<dbReference type="InterPro" id="IPR027417">
    <property type="entry name" value="P-loop_NTPase"/>
</dbReference>
<dbReference type="PANTHER" id="PTHR47396:SF1">
    <property type="entry name" value="ATP-DEPENDENT HELICASE IRC3-RELATED"/>
    <property type="match status" value="1"/>
</dbReference>
<dbReference type="Gene3D" id="3.40.50.150">
    <property type="entry name" value="Vaccinia Virus protein VP39"/>
    <property type="match status" value="1"/>
</dbReference>
<dbReference type="GO" id="GO:0005829">
    <property type="term" value="C:cytosol"/>
    <property type="evidence" value="ECO:0007669"/>
    <property type="project" value="TreeGrafter"/>
</dbReference>
<dbReference type="GO" id="GO:0016787">
    <property type="term" value="F:hydrolase activity"/>
    <property type="evidence" value="ECO:0007669"/>
    <property type="project" value="InterPro"/>
</dbReference>
<dbReference type="PROSITE" id="PS51192">
    <property type="entry name" value="HELICASE_ATP_BIND_1"/>
    <property type="match status" value="1"/>
</dbReference>
<accession>A0A380K3N8</accession>
<dbReference type="Pfam" id="PF04851">
    <property type="entry name" value="ResIII"/>
    <property type="match status" value="1"/>
</dbReference>
<dbReference type="GO" id="GO:0003677">
    <property type="term" value="F:DNA binding"/>
    <property type="evidence" value="ECO:0007669"/>
    <property type="project" value="InterPro"/>
</dbReference>
<dbReference type="GO" id="GO:0004386">
    <property type="term" value="F:helicase activity"/>
    <property type="evidence" value="ECO:0007669"/>
    <property type="project" value="UniProtKB-KW"/>
</dbReference>
<dbReference type="GO" id="GO:0005524">
    <property type="term" value="F:ATP binding"/>
    <property type="evidence" value="ECO:0007669"/>
    <property type="project" value="InterPro"/>
</dbReference>
<feature type="domain" description="Helicase ATP-binding" evidence="3">
    <location>
        <begin position="307"/>
        <end position="472"/>
    </location>
</feature>